<dbReference type="GO" id="GO:0008419">
    <property type="term" value="F:RNA lariat debranching enzyme activity"/>
    <property type="evidence" value="ECO:0007669"/>
    <property type="project" value="TreeGrafter"/>
</dbReference>
<dbReference type="InterPro" id="IPR029052">
    <property type="entry name" value="Metallo-depent_PP-like"/>
</dbReference>
<reference evidence="2 3" key="1">
    <citation type="submission" date="2019-01" db="EMBL/GenBank/DDBJ databases">
        <title>Insights into ecological role of a new deltaproteobacterial order Candidatus Sinidesulfobacterales (Sva0485) by metagenomics and metatranscriptomics.</title>
        <authorList>
            <person name="Tan S."/>
            <person name="Liu J."/>
            <person name="Fang Y."/>
            <person name="Hedlund B."/>
            <person name="Lian Z.-H."/>
            <person name="Huang L.-Y."/>
            <person name="Li J.-T."/>
            <person name="Huang L.-N."/>
            <person name="Li W.-J."/>
            <person name="Jiang H.-C."/>
            <person name="Dong H.-L."/>
            <person name="Shu W.-S."/>
        </authorList>
    </citation>
    <scope>NUCLEOTIDE SEQUENCE [LARGE SCALE GENOMIC DNA]</scope>
    <source>
        <strain evidence="2">AP4</strain>
    </source>
</reference>
<dbReference type="AlphaFoldDB" id="A0A520X7G6"/>
<accession>A0A520X7G6</accession>
<protein>
    <recommendedName>
        <fullName evidence="1">Calcineurin-like phosphoesterase domain-containing protein</fullName>
    </recommendedName>
</protein>
<dbReference type="Proteomes" id="UP000322454">
    <property type="component" value="Unassembled WGS sequence"/>
</dbReference>
<name>A0A520X7G6_9DELT</name>
<evidence type="ECO:0000259" key="1">
    <source>
        <dbReference type="Pfam" id="PF00149"/>
    </source>
</evidence>
<dbReference type="Pfam" id="PF00149">
    <property type="entry name" value="Metallophos"/>
    <property type="match status" value="1"/>
</dbReference>
<dbReference type="SUPFAM" id="SSF56300">
    <property type="entry name" value="Metallo-dependent phosphatases"/>
    <property type="match status" value="1"/>
</dbReference>
<evidence type="ECO:0000313" key="3">
    <source>
        <dbReference type="Proteomes" id="UP000322454"/>
    </source>
</evidence>
<feature type="domain" description="Calcineurin-like phosphoesterase" evidence="1">
    <location>
        <begin position="1"/>
        <end position="215"/>
    </location>
</feature>
<dbReference type="PANTHER" id="PTHR12849:SF0">
    <property type="entry name" value="LARIAT DEBRANCHING ENZYME"/>
    <property type="match status" value="1"/>
</dbReference>
<dbReference type="PANTHER" id="PTHR12849">
    <property type="entry name" value="RNA LARIAT DEBRANCHING ENZYME"/>
    <property type="match status" value="1"/>
</dbReference>
<gene>
    <name evidence="2" type="ORF">EVJ48_09480</name>
</gene>
<evidence type="ECO:0000313" key="2">
    <source>
        <dbReference type="EMBL" id="RZV37121.1"/>
    </source>
</evidence>
<comment type="caution">
    <text evidence="2">The sequence shown here is derived from an EMBL/GenBank/DDBJ whole genome shotgun (WGS) entry which is preliminary data.</text>
</comment>
<dbReference type="EMBL" id="SHMQ01000044">
    <property type="protein sequence ID" value="RZV37121.1"/>
    <property type="molecule type" value="Genomic_DNA"/>
</dbReference>
<sequence length="281" mass="32088">MNICAAGDVHGRIDKFYNCVKKFESELKINFDVILQVGDFGIWVNADYHDGVTKFHSGTGDFPRWYKEKKTAPVKTYFINGNNEDFNFLNSVKLSGDLEIIKNLFYIPNGTVAEINIGSERLIAAGIGGKYDPEHFNYKESDRHYTKSEINNLLKYADENKKNEDRSIDIFISHDAPEGVLIEDNDKNRYYPKAVGLRDLILKIKPKMVFFGHHHGICKSEIEGIPVYGLNILARKGALLSTVMKYKTANIITDKTNKTDITNVREYISKTVKYFETPVIK</sequence>
<dbReference type="Gene3D" id="3.60.21.10">
    <property type="match status" value="1"/>
</dbReference>
<dbReference type="GO" id="GO:0000398">
    <property type="term" value="P:mRNA splicing, via spliceosome"/>
    <property type="evidence" value="ECO:0007669"/>
    <property type="project" value="TreeGrafter"/>
</dbReference>
<organism evidence="2 3">
    <name type="scientific">Candidatus Acidulodesulfobacterium acidiphilum</name>
    <dbReference type="NCBI Taxonomy" id="2597224"/>
    <lineage>
        <taxon>Bacteria</taxon>
        <taxon>Deltaproteobacteria</taxon>
        <taxon>Candidatus Acidulodesulfobacterales</taxon>
        <taxon>Candidatus Acidulodesulfobacterium</taxon>
    </lineage>
</organism>
<proteinExistence type="predicted"/>
<dbReference type="InterPro" id="IPR004843">
    <property type="entry name" value="Calcineurin-like_PHP"/>
</dbReference>